<dbReference type="Pfam" id="PF04307">
    <property type="entry name" value="YdjM"/>
    <property type="match status" value="1"/>
</dbReference>
<keyword evidence="1" id="KW-0472">Membrane</keyword>
<dbReference type="InterPro" id="IPR007404">
    <property type="entry name" value="YdjM-like"/>
</dbReference>
<name>A0A212KDK5_9DELT</name>
<proteinExistence type="predicted"/>
<evidence type="ECO:0000313" key="2">
    <source>
        <dbReference type="EMBL" id="SBW09688.1"/>
    </source>
</evidence>
<dbReference type="PANTHER" id="PTHR35531:SF1">
    <property type="entry name" value="INNER MEMBRANE PROTEIN YBCI-RELATED"/>
    <property type="match status" value="1"/>
</dbReference>
<reference evidence="2" key="1">
    <citation type="submission" date="2016-04" db="EMBL/GenBank/DDBJ databases">
        <authorList>
            <person name="Evans L.H."/>
            <person name="Alamgir A."/>
            <person name="Owens N."/>
            <person name="Weber N.D."/>
            <person name="Virtaneva K."/>
            <person name="Barbian K."/>
            <person name="Babar A."/>
            <person name="Rosenke K."/>
        </authorList>
    </citation>
    <scope>NUCLEOTIDE SEQUENCE</scope>
    <source>
        <strain evidence="2">86</strain>
    </source>
</reference>
<dbReference type="PANTHER" id="PTHR35531">
    <property type="entry name" value="INNER MEMBRANE PROTEIN YBCI-RELATED"/>
    <property type="match status" value="1"/>
</dbReference>
<accession>A0A212KDK5</accession>
<feature type="transmembrane region" description="Helical" evidence="1">
    <location>
        <begin position="27"/>
        <end position="48"/>
    </location>
</feature>
<keyword evidence="1" id="KW-1133">Transmembrane helix</keyword>
<feature type="transmembrane region" description="Helical" evidence="1">
    <location>
        <begin position="155"/>
        <end position="174"/>
    </location>
</feature>
<dbReference type="EMBL" id="FLUQ01000005">
    <property type="protein sequence ID" value="SBW09688.1"/>
    <property type="molecule type" value="Genomic_DNA"/>
</dbReference>
<sequence>MPSVFTHPIPALALAAGLGRNVVPPRLAVVTVIAAVLPDLDVASFAFGVRYAENLGHRGLSHSLVFALAVAALAFLAAPLLRAGRITAFLAVLFAMLSHILLDAATTGGLGVAFFWPFDGTRYFLPWRPIAVSPFSPEAFLSEWGLRVILSELRWVWAPCFIFALSGITVRRSARLLGRNRLR</sequence>
<feature type="transmembrane region" description="Helical" evidence="1">
    <location>
        <begin position="88"/>
        <end position="116"/>
    </location>
</feature>
<evidence type="ECO:0000256" key="1">
    <source>
        <dbReference type="SAM" id="Phobius"/>
    </source>
</evidence>
<dbReference type="AlphaFoldDB" id="A0A212KDK5"/>
<organism evidence="2">
    <name type="scientific">uncultured delta proteobacterium</name>
    <dbReference type="NCBI Taxonomy" id="34034"/>
    <lineage>
        <taxon>Bacteria</taxon>
        <taxon>Deltaproteobacteria</taxon>
        <taxon>environmental samples</taxon>
    </lineage>
</organism>
<keyword evidence="1" id="KW-0812">Transmembrane</keyword>
<feature type="transmembrane region" description="Helical" evidence="1">
    <location>
        <begin position="60"/>
        <end position="81"/>
    </location>
</feature>
<protein>
    <submittedName>
        <fullName evidence="2">Inner membrane protein YbcI</fullName>
    </submittedName>
</protein>
<gene>
    <name evidence="2" type="primary">ybcI</name>
    <name evidence="2" type="ORF">KL86DPRO_50246</name>
</gene>